<dbReference type="STRING" id="45235.A0A2K3QI10"/>
<dbReference type="FunFam" id="3.30.160.60:FF:000032">
    <property type="entry name" value="Krueppel-like factor 4"/>
    <property type="match status" value="1"/>
</dbReference>
<dbReference type="SUPFAM" id="SSF57667">
    <property type="entry name" value="beta-beta-alpha zinc fingers"/>
    <property type="match status" value="2"/>
</dbReference>
<feature type="compositionally biased region" description="Basic residues" evidence="9">
    <location>
        <begin position="1"/>
        <end position="18"/>
    </location>
</feature>
<evidence type="ECO:0000259" key="10">
    <source>
        <dbReference type="PROSITE" id="PS50157"/>
    </source>
</evidence>
<organism evidence="11 12">
    <name type="scientific">Tolypocladium capitatum</name>
    <dbReference type="NCBI Taxonomy" id="45235"/>
    <lineage>
        <taxon>Eukaryota</taxon>
        <taxon>Fungi</taxon>
        <taxon>Dikarya</taxon>
        <taxon>Ascomycota</taxon>
        <taxon>Pezizomycotina</taxon>
        <taxon>Sordariomycetes</taxon>
        <taxon>Hypocreomycetidae</taxon>
        <taxon>Hypocreales</taxon>
        <taxon>Ophiocordycipitaceae</taxon>
        <taxon>Tolypocladium</taxon>
    </lineage>
</organism>
<proteinExistence type="predicted"/>
<dbReference type="InterPro" id="IPR036236">
    <property type="entry name" value="Znf_C2H2_sf"/>
</dbReference>
<keyword evidence="6" id="KW-0804">Transcription</keyword>
<dbReference type="SMART" id="SM00355">
    <property type="entry name" value="ZnF_C2H2"/>
    <property type="match status" value="3"/>
</dbReference>
<feature type="region of interest" description="Disordered" evidence="9">
    <location>
        <begin position="221"/>
        <end position="257"/>
    </location>
</feature>
<keyword evidence="1" id="KW-0479">Metal-binding</keyword>
<feature type="region of interest" description="Disordered" evidence="9">
    <location>
        <begin position="446"/>
        <end position="629"/>
    </location>
</feature>
<evidence type="ECO:0000256" key="7">
    <source>
        <dbReference type="PROSITE-ProRule" id="PRU00042"/>
    </source>
</evidence>
<dbReference type="PANTHER" id="PTHR23235">
    <property type="entry name" value="KRUEPPEL-LIKE TRANSCRIPTION FACTOR"/>
    <property type="match status" value="1"/>
</dbReference>
<dbReference type="GO" id="GO:0008270">
    <property type="term" value="F:zinc ion binding"/>
    <property type="evidence" value="ECO:0007669"/>
    <property type="project" value="UniProtKB-KW"/>
</dbReference>
<reference evidence="11 12" key="1">
    <citation type="submission" date="2017-08" db="EMBL/GenBank/DDBJ databases">
        <title>Harnessing the power of phylogenomics to disentangle the directionality and signatures of interkingdom host jumping in the parasitic fungal genus Tolypocladium.</title>
        <authorList>
            <person name="Quandt C.A."/>
            <person name="Patterson W."/>
            <person name="Spatafora J.W."/>
        </authorList>
    </citation>
    <scope>NUCLEOTIDE SEQUENCE [LARGE SCALE GENOMIC DNA]</scope>
    <source>
        <strain evidence="11 12">CBS 113982</strain>
    </source>
</reference>
<keyword evidence="8" id="KW-0175">Coiled coil</keyword>
<protein>
    <submittedName>
        <fullName evidence="11">Zinc finger and BTB domain-containing protein 7A</fullName>
    </submittedName>
</protein>
<evidence type="ECO:0000313" key="11">
    <source>
        <dbReference type="EMBL" id="PNY27176.1"/>
    </source>
</evidence>
<evidence type="ECO:0000256" key="3">
    <source>
        <dbReference type="ARBA" id="ARBA00022771"/>
    </source>
</evidence>
<feature type="domain" description="C2H2-type" evidence="10">
    <location>
        <begin position="323"/>
        <end position="350"/>
    </location>
</feature>
<feature type="compositionally biased region" description="Low complexity" evidence="9">
    <location>
        <begin position="125"/>
        <end position="138"/>
    </location>
</feature>
<dbReference type="Proteomes" id="UP000236621">
    <property type="component" value="Unassembled WGS sequence"/>
</dbReference>
<keyword evidence="4" id="KW-0862">Zinc</keyword>
<keyword evidence="2" id="KW-0677">Repeat</keyword>
<evidence type="ECO:0000256" key="5">
    <source>
        <dbReference type="ARBA" id="ARBA00023015"/>
    </source>
</evidence>
<dbReference type="EMBL" id="NRSZ01000450">
    <property type="protein sequence ID" value="PNY27176.1"/>
    <property type="molecule type" value="Genomic_DNA"/>
</dbReference>
<feature type="domain" description="C2H2-type" evidence="10">
    <location>
        <begin position="351"/>
        <end position="378"/>
    </location>
</feature>
<feature type="region of interest" description="Disordered" evidence="9">
    <location>
        <begin position="269"/>
        <end position="292"/>
    </location>
</feature>
<feature type="compositionally biased region" description="Low complexity" evidence="9">
    <location>
        <begin position="596"/>
        <end position="607"/>
    </location>
</feature>
<feature type="region of interest" description="Disordered" evidence="9">
    <location>
        <begin position="60"/>
        <end position="209"/>
    </location>
</feature>
<evidence type="ECO:0000256" key="4">
    <source>
        <dbReference type="ARBA" id="ARBA00022833"/>
    </source>
</evidence>
<dbReference type="PROSITE" id="PS50157">
    <property type="entry name" value="ZINC_FINGER_C2H2_2"/>
    <property type="match status" value="2"/>
</dbReference>
<sequence length="672" mass="70496">VRTAPRCRSRPRHGRQPHLRQQAAASTCVVGRAASDRDWHPVDVPFLGPRIAIVPPPPPSMASSVGVLATEAPPQPPAVRPPPSALPSAFDPPDAIARLPKRPRESESVSPPSKAARQLNPPASPARSARLALATTTSSPPPRTGAAALQDERRRRPRERASSPGPPCPGPPCPDPDHAVLESLMSAATRAMSRPADAPQMAPTANMDPAVKAVTALSIPPSGAVRADDRADDRAESSPQSATSVAGVPVTESPTPMDVDTKAELLSAQQVAGQDDRPQPGSLSYPGSLQIPGAVPEQAARGMTFPMPTQIQTSPTSSGGKKHKCPYCSTEFTRHHNLKSHLLTHSQEKPYVCTECQMRFRRLHDLKRHGKLHSGEKPHVCLKCDRKFARGDALARHSKGVGGCAGRRASMGSFADGDELDGAMGEGDESTMSGIAYDNDDDEELRRQSLPSMGPQHASGDGYGAHSRSYPSAGPRPAASGLYPPNVNPAQTGAATNSSSSVPNSMASNHTASTGMSSSMPAGGGNAGMYSQSGMTESPKPLSPGLPGHDSSNVARPRSPGLSQQFQQHHMGRRQSELQSPHSGKPRPKLPGLSHPGFAAPGGTAAFSHGRTPSGAQPAGGDSGNMFAQSDPSVWAYIQTLEDKVKLLSEKVLSLDQEVAGLKKQLETRNGA</sequence>
<evidence type="ECO:0000256" key="1">
    <source>
        <dbReference type="ARBA" id="ARBA00022723"/>
    </source>
</evidence>
<keyword evidence="12" id="KW-1185">Reference proteome</keyword>
<dbReference type="PANTHER" id="PTHR23235:SF120">
    <property type="entry name" value="KRUPPEL-LIKE FACTOR 15"/>
    <property type="match status" value="1"/>
</dbReference>
<dbReference type="Pfam" id="PF00096">
    <property type="entry name" value="zf-C2H2"/>
    <property type="match status" value="2"/>
</dbReference>
<dbReference type="GO" id="GO:0000981">
    <property type="term" value="F:DNA-binding transcription factor activity, RNA polymerase II-specific"/>
    <property type="evidence" value="ECO:0007669"/>
    <property type="project" value="TreeGrafter"/>
</dbReference>
<dbReference type="OrthoDB" id="8117402at2759"/>
<dbReference type="PROSITE" id="PS00028">
    <property type="entry name" value="ZINC_FINGER_C2H2_1"/>
    <property type="match status" value="2"/>
</dbReference>
<feature type="compositionally biased region" description="Pro residues" evidence="9">
    <location>
        <begin position="73"/>
        <end position="85"/>
    </location>
</feature>
<name>A0A2K3QI10_9HYPO</name>
<feature type="region of interest" description="Disordered" evidence="9">
    <location>
        <begin position="1"/>
        <end position="24"/>
    </location>
</feature>
<keyword evidence="5" id="KW-0805">Transcription regulation</keyword>
<feature type="compositionally biased region" description="Polar residues" evidence="9">
    <location>
        <begin position="510"/>
        <end position="520"/>
    </location>
</feature>
<feature type="compositionally biased region" description="Low complexity" evidence="9">
    <location>
        <begin position="494"/>
        <end position="509"/>
    </location>
</feature>
<accession>A0A2K3QI10</accession>
<dbReference type="GO" id="GO:0000978">
    <property type="term" value="F:RNA polymerase II cis-regulatory region sequence-specific DNA binding"/>
    <property type="evidence" value="ECO:0007669"/>
    <property type="project" value="TreeGrafter"/>
</dbReference>
<gene>
    <name evidence="11" type="ORF">TCAP_02897</name>
</gene>
<evidence type="ECO:0000256" key="2">
    <source>
        <dbReference type="ARBA" id="ARBA00022737"/>
    </source>
</evidence>
<dbReference type="InterPro" id="IPR013087">
    <property type="entry name" value="Znf_C2H2_type"/>
</dbReference>
<evidence type="ECO:0000256" key="6">
    <source>
        <dbReference type="ARBA" id="ARBA00023163"/>
    </source>
</evidence>
<feature type="non-terminal residue" evidence="11">
    <location>
        <position position="1"/>
    </location>
</feature>
<evidence type="ECO:0000256" key="9">
    <source>
        <dbReference type="SAM" id="MobiDB-lite"/>
    </source>
</evidence>
<dbReference type="AlphaFoldDB" id="A0A2K3QI10"/>
<evidence type="ECO:0000313" key="12">
    <source>
        <dbReference type="Proteomes" id="UP000236621"/>
    </source>
</evidence>
<keyword evidence="3 7" id="KW-0863">Zinc-finger</keyword>
<feature type="coiled-coil region" evidence="8">
    <location>
        <begin position="638"/>
        <end position="665"/>
    </location>
</feature>
<evidence type="ECO:0000256" key="8">
    <source>
        <dbReference type="SAM" id="Coils"/>
    </source>
</evidence>
<feature type="compositionally biased region" description="Pro residues" evidence="9">
    <location>
        <begin position="164"/>
        <end position="174"/>
    </location>
</feature>
<feature type="compositionally biased region" description="Basic and acidic residues" evidence="9">
    <location>
        <begin position="226"/>
        <end position="236"/>
    </location>
</feature>
<comment type="caution">
    <text evidence="11">The sequence shown here is derived from an EMBL/GenBank/DDBJ whole genome shotgun (WGS) entry which is preliminary data.</text>
</comment>
<dbReference type="Gene3D" id="3.30.160.60">
    <property type="entry name" value="Classic Zinc Finger"/>
    <property type="match status" value="3"/>
</dbReference>